<dbReference type="Proteomes" id="UP000192727">
    <property type="component" value="Chromosome"/>
</dbReference>
<dbReference type="AlphaFoldDB" id="A0A1U9YRI9"/>
<dbReference type="Gene3D" id="1.20.120.940">
    <property type="entry name" value="Putative aromatic acid exporter, C-terminal domain"/>
    <property type="match status" value="1"/>
</dbReference>
<protein>
    <recommendedName>
        <fullName evidence="6">Putative aromatic acid exporter C-terminal domain-containing protein</fullName>
    </recommendedName>
</protein>
<sequence length="320" mass="36500">MNIKRFIGIRVIKTAIAVIVSITLASWIGLKNPNSAGLLSILGIEVTKRKGLRSAFARISASILGLLVASALFSMLGFHVWVISLFVLVVFPILHRLRLSDGAVTGSVTMFHLYLAQTITAELVLNEILLLFVGLGSATLINIMYFPKNDEMIRAYKSKLEQLYASIFLHIAEHLKDETVVWDGSELLEASRLVEEGAYKVSHSLENSLVFGQDAYVYWQMYFYMRREQLESIQRMLGLVAQVSRTIPQGESLSSIFEELSEDVKKEYYTGRSEQKLKELEDRYKKMPLPTTREEFELRSALLQLTRELYIYLMEAKKQK</sequence>
<keyword evidence="5" id="KW-0472">Membrane</keyword>
<evidence type="ECO:0000313" key="7">
    <source>
        <dbReference type="EMBL" id="ARF66855.1"/>
    </source>
</evidence>
<dbReference type="PANTHER" id="PTHR40064">
    <property type="entry name" value="MEMBRANE PROTEIN-RELATED"/>
    <property type="match status" value="1"/>
</dbReference>
<dbReference type="PANTHER" id="PTHR40064:SF1">
    <property type="entry name" value="MEMBRANE PROTEIN"/>
    <property type="match status" value="1"/>
</dbReference>
<name>A0A1U9YRI9_9BACL</name>
<dbReference type="EMBL" id="CP020557">
    <property type="protein sequence ID" value="ARF66855.1"/>
    <property type="molecule type" value="Genomic_DNA"/>
</dbReference>
<evidence type="ECO:0000313" key="8">
    <source>
        <dbReference type="Proteomes" id="UP000192727"/>
    </source>
</evidence>
<evidence type="ECO:0000256" key="1">
    <source>
        <dbReference type="ARBA" id="ARBA00004651"/>
    </source>
</evidence>
<dbReference type="GO" id="GO:0005886">
    <property type="term" value="C:plasma membrane"/>
    <property type="evidence" value="ECO:0007669"/>
    <property type="project" value="UniProtKB-SubCell"/>
</dbReference>
<proteinExistence type="predicted"/>
<evidence type="ECO:0000256" key="3">
    <source>
        <dbReference type="ARBA" id="ARBA00022692"/>
    </source>
</evidence>
<evidence type="ECO:0000259" key="6">
    <source>
        <dbReference type="Pfam" id="PF11728"/>
    </source>
</evidence>
<dbReference type="RefSeq" id="WP_023482840.1">
    <property type="nucleotide sequence ID" value="NZ_CP019794.1"/>
</dbReference>
<dbReference type="InterPro" id="IPR010343">
    <property type="entry name" value="ArAE_1"/>
</dbReference>
<organism evidence="7 8">
    <name type="scientific">Paenibacillus larvae subsp. pulvifaciens</name>
    <dbReference type="NCBI Taxonomy" id="1477"/>
    <lineage>
        <taxon>Bacteria</taxon>
        <taxon>Bacillati</taxon>
        <taxon>Bacillota</taxon>
        <taxon>Bacilli</taxon>
        <taxon>Bacillales</taxon>
        <taxon>Paenibacillaceae</taxon>
        <taxon>Paenibacillus</taxon>
    </lineage>
</organism>
<evidence type="ECO:0000256" key="2">
    <source>
        <dbReference type="ARBA" id="ARBA00022475"/>
    </source>
</evidence>
<dbReference type="Pfam" id="PF06081">
    <property type="entry name" value="ArAE_1"/>
    <property type="match status" value="1"/>
</dbReference>
<keyword evidence="4" id="KW-1133">Transmembrane helix</keyword>
<dbReference type="InterPro" id="IPR021062">
    <property type="entry name" value="ArAE_1_C"/>
</dbReference>
<evidence type="ECO:0000256" key="4">
    <source>
        <dbReference type="ARBA" id="ARBA00022989"/>
    </source>
</evidence>
<dbReference type="InterPro" id="IPR052984">
    <property type="entry name" value="UPF0421"/>
</dbReference>
<reference evidence="7 8" key="1">
    <citation type="submission" date="2017-03" db="EMBL/GenBank/DDBJ databases">
        <title>Paenibacillus larvae genome sequencing.</title>
        <authorList>
            <person name="Dingman D.W."/>
        </authorList>
    </citation>
    <scope>NUCLEOTIDE SEQUENCE [LARGE SCALE GENOMIC DNA]</scope>
    <source>
        <strain evidence="7 8">SAG 10367</strain>
    </source>
</reference>
<dbReference type="InterPro" id="IPR038323">
    <property type="entry name" value="ArAE_1_C_sf"/>
</dbReference>
<evidence type="ECO:0000256" key="5">
    <source>
        <dbReference type="ARBA" id="ARBA00023136"/>
    </source>
</evidence>
<keyword evidence="3" id="KW-0812">Transmembrane</keyword>
<accession>A0A1U9YRI9</accession>
<keyword evidence="2" id="KW-1003">Cell membrane</keyword>
<comment type="subcellular location">
    <subcellularLocation>
        <location evidence="1">Cell membrane</location>
        <topology evidence="1">Multi-pass membrane protein</topology>
    </subcellularLocation>
</comment>
<dbReference type="GeneID" id="64218571"/>
<dbReference type="Pfam" id="PF11728">
    <property type="entry name" value="ArAE_1_C"/>
    <property type="match status" value="1"/>
</dbReference>
<feature type="domain" description="Putative aromatic acid exporter C-terminal" evidence="6">
    <location>
        <begin position="150"/>
        <end position="314"/>
    </location>
</feature>
<gene>
    <name evidence="7" type="ORF">B7C51_02065</name>
</gene>